<evidence type="ECO:0000256" key="4">
    <source>
        <dbReference type="ARBA" id="ARBA00023136"/>
    </source>
</evidence>
<dbReference type="InterPro" id="IPR036259">
    <property type="entry name" value="MFS_trans_sf"/>
</dbReference>
<dbReference type="PANTHER" id="PTHR23507:SF1">
    <property type="entry name" value="FI18259P1-RELATED"/>
    <property type="match status" value="1"/>
</dbReference>
<evidence type="ECO:0000313" key="7">
    <source>
        <dbReference type="Proteomes" id="UP000813824"/>
    </source>
</evidence>
<keyword evidence="3 5" id="KW-1133">Transmembrane helix</keyword>
<proteinExistence type="predicted"/>
<gene>
    <name evidence="6" type="ORF">BXZ70DRAFT_1067851</name>
</gene>
<feature type="transmembrane region" description="Helical" evidence="5">
    <location>
        <begin position="72"/>
        <end position="92"/>
    </location>
</feature>
<sequence>MPTQPRQSRPATILLYVLLQSLATGFMVVPIPILFRDISYTACKFELGTHTTSYTPETDPCRHVSFRAGVTLFYAMMGLFSFLSSGPLAKLLDKKDVKSVMAIVGTLNACGDIWLYTCARILPQQRTAHAILFAAVLKGLGGAPVLAKAAYWTYIENLVPLKRRSTYFSLSLFVGWCGYRFAATMSTALPQSMDMQETRLDFQLSIGLWLMYTIGAVALLHHEPDPTSYRFSLRTFGRFLWSTLGPLGAMFSTATVFLLAVAYMAVSVATFALRSMITLTIQRYHDESKESHAGLNVISHVLGGAILLQFAVALIVTPFFVSLYQRLFREDTQDTQVLSEYVWSQEFTVSRVGLFAGAVGILLVIISSSPSTFIYGSYISTLSFAAMPSIMTMVTLIAEQNNMGTTLTGFALMDWLITLFSECFPTILRFSGLSYERLPPTTELSIAVALLTLGGITTFGVRRSLSRTRCK</sequence>
<feature type="transmembrane region" description="Helical" evidence="5">
    <location>
        <begin position="375"/>
        <end position="398"/>
    </location>
</feature>
<dbReference type="SUPFAM" id="SSF103473">
    <property type="entry name" value="MFS general substrate transporter"/>
    <property type="match status" value="1"/>
</dbReference>
<protein>
    <submittedName>
        <fullName evidence="6">Uncharacterized protein</fullName>
    </submittedName>
</protein>
<dbReference type="OrthoDB" id="2771363at2759"/>
<feature type="transmembrane region" description="Helical" evidence="5">
    <location>
        <begin position="352"/>
        <end position="369"/>
    </location>
</feature>
<evidence type="ECO:0000313" key="6">
    <source>
        <dbReference type="EMBL" id="KAH8085983.1"/>
    </source>
</evidence>
<dbReference type="GO" id="GO:0016020">
    <property type="term" value="C:membrane"/>
    <property type="evidence" value="ECO:0007669"/>
    <property type="project" value="UniProtKB-SubCell"/>
</dbReference>
<feature type="transmembrane region" description="Helical" evidence="5">
    <location>
        <begin position="202"/>
        <end position="220"/>
    </location>
</feature>
<organism evidence="6 7">
    <name type="scientific">Cristinia sonorae</name>
    <dbReference type="NCBI Taxonomy" id="1940300"/>
    <lineage>
        <taxon>Eukaryota</taxon>
        <taxon>Fungi</taxon>
        <taxon>Dikarya</taxon>
        <taxon>Basidiomycota</taxon>
        <taxon>Agaricomycotina</taxon>
        <taxon>Agaricomycetes</taxon>
        <taxon>Agaricomycetidae</taxon>
        <taxon>Agaricales</taxon>
        <taxon>Pleurotineae</taxon>
        <taxon>Stephanosporaceae</taxon>
        <taxon>Cristinia</taxon>
    </lineage>
</organism>
<evidence type="ECO:0000256" key="5">
    <source>
        <dbReference type="SAM" id="Phobius"/>
    </source>
</evidence>
<dbReference type="GO" id="GO:0022857">
    <property type="term" value="F:transmembrane transporter activity"/>
    <property type="evidence" value="ECO:0007669"/>
    <property type="project" value="TreeGrafter"/>
</dbReference>
<keyword evidence="4 5" id="KW-0472">Membrane</keyword>
<dbReference type="AlphaFoldDB" id="A0A8K0XL21"/>
<feature type="transmembrane region" description="Helical" evidence="5">
    <location>
        <begin position="12"/>
        <end position="35"/>
    </location>
</feature>
<dbReference type="PANTHER" id="PTHR23507">
    <property type="entry name" value="ZGC:174356"/>
    <property type="match status" value="1"/>
</dbReference>
<feature type="transmembrane region" description="Helical" evidence="5">
    <location>
        <begin position="166"/>
        <end position="182"/>
    </location>
</feature>
<feature type="transmembrane region" description="Helical" evidence="5">
    <location>
        <begin position="240"/>
        <end position="266"/>
    </location>
</feature>
<dbReference type="EMBL" id="JAEVFJ010000043">
    <property type="protein sequence ID" value="KAH8085983.1"/>
    <property type="molecule type" value="Genomic_DNA"/>
</dbReference>
<dbReference type="Proteomes" id="UP000813824">
    <property type="component" value="Unassembled WGS sequence"/>
</dbReference>
<keyword evidence="7" id="KW-1185">Reference proteome</keyword>
<accession>A0A8K0XL21</accession>
<feature type="transmembrane region" description="Helical" evidence="5">
    <location>
        <begin position="128"/>
        <end position="154"/>
    </location>
</feature>
<evidence type="ECO:0000256" key="3">
    <source>
        <dbReference type="ARBA" id="ARBA00022989"/>
    </source>
</evidence>
<evidence type="ECO:0000256" key="1">
    <source>
        <dbReference type="ARBA" id="ARBA00004141"/>
    </source>
</evidence>
<feature type="transmembrane region" description="Helical" evidence="5">
    <location>
        <begin position="297"/>
        <end position="321"/>
    </location>
</feature>
<comment type="subcellular location">
    <subcellularLocation>
        <location evidence="1">Membrane</location>
        <topology evidence="1">Multi-pass membrane protein</topology>
    </subcellularLocation>
</comment>
<feature type="transmembrane region" description="Helical" evidence="5">
    <location>
        <begin position="444"/>
        <end position="461"/>
    </location>
</feature>
<dbReference type="Gene3D" id="1.20.1250.20">
    <property type="entry name" value="MFS general substrate transporter like domains"/>
    <property type="match status" value="1"/>
</dbReference>
<comment type="caution">
    <text evidence="6">The sequence shown here is derived from an EMBL/GenBank/DDBJ whole genome shotgun (WGS) entry which is preliminary data.</text>
</comment>
<evidence type="ECO:0000256" key="2">
    <source>
        <dbReference type="ARBA" id="ARBA00022692"/>
    </source>
</evidence>
<reference evidence="6" key="1">
    <citation type="journal article" date="2021" name="New Phytol.">
        <title>Evolutionary innovations through gain and loss of genes in the ectomycorrhizal Boletales.</title>
        <authorList>
            <person name="Wu G."/>
            <person name="Miyauchi S."/>
            <person name="Morin E."/>
            <person name="Kuo A."/>
            <person name="Drula E."/>
            <person name="Varga T."/>
            <person name="Kohler A."/>
            <person name="Feng B."/>
            <person name="Cao Y."/>
            <person name="Lipzen A."/>
            <person name="Daum C."/>
            <person name="Hundley H."/>
            <person name="Pangilinan J."/>
            <person name="Johnson J."/>
            <person name="Barry K."/>
            <person name="LaButti K."/>
            <person name="Ng V."/>
            <person name="Ahrendt S."/>
            <person name="Min B."/>
            <person name="Choi I.G."/>
            <person name="Park H."/>
            <person name="Plett J.M."/>
            <person name="Magnuson J."/>
            <person name="Spatafora J.W."/>
            <person name="Nagy L.G."/>
            <person name="Henrissat B."/>
            <person name="Grigoriev I.V."/>
            <person name="Yang Z.L."/>
            <person name="Xu J."/>
            <person name="Martin F.M."/>
        </authorList>
    </citation>
    <scope>NUCLEOTIDE SEQUENCE</scope>
    <source>
        <strain evidence="6">KKN 215</strain>
    </source>
</reference>
<keyword evidence="2 5" id="KW-0812">Transmembrane</keyword>
<name>A0A8K0XL21_9AGAR</name>